<dbReference type="PROSITE" id="PS51352">
    <property type="entry name" value="THIOREDOXIN_2"/>
    <property type="match status" value="1"/>
</dbReference>
<dbReference type="EMBL" id="QMIG01000019">
    <property type="protein sequence ID" value="RAW11576.1"/>
    <property type="molecule type" value="Genomic_DNA"/>
</dbReference>
<dbReference type="Proteomes" id="UP000250462">
    <property type="component" value="Unassembled WGS sequence"/>
</dbReference>
<dbReference type="InterPro" id="IPR000866">
    <property type="entry name" value="AhpC/TSA"/>
</dbReference>
<keyword evidence="1" id="KW-0732">Signal</keyword>
<feature type="signal peptide" evidence="1">
    <location>
        <begin position="1"/>
        <end position="21"/>
    </location>
</feature>
<sequence length="186" mass="19991">MLALVTAVAGAMAVACSSAGAQGGTIEALPGPVPEDAEFREAPDDAPSAPEFELELLDGEMVKMSELWEERPVVLVFFEAWCEPCGELQPGLNDVVDDYRDVVTFIGVAGYSEPDELREYVDEHDVGYPVGTDPDGSRWLKYGVSEPPLLALVSQGGALLRGWPGGITESDLRAYIDEYAVAHPHP</sequence>
<comment type="caution">
    <text evidence="3">The sequence shown here is derived from an EMBL/GenBank/DDBJ whole genome shotgun (WGS) entry which is preliminary data.</text>
</comment>
<dbReference type="GO" id="GO:0016209">
    <property type="term" value="F:antioxidant activity"/>
    <property type="evidence" value="ECO:0007669"/>
    <property type="project" value="InterPro"/>
</dbReference>
<dbReference type="AlphaFoldDB" id="A0A329QH95"/>
<evidence type="ECO:0000259" key="2">
    <source>
        <dbReference type="PROSITE" id="PS51352"/>
    </source>
</evidence>
<dbReference type="InterPro" id="IPR036249">
    <property type="entry name" value="Thioredoxin-like_sf"/>
</dbReference>
<dbReference type="PANTHER" id="PTHR42852">
    <property type="entry name" value="THIOL:DISULFIDE INTERCHANGE PROTEIN DSBE"/>
    <property type="match status" value="1"/>
</dbReference>
<feature type="chain" id="PRO_5016412259" description="Thioredoxin domain-containing protein" evidence="1">
    <location>
        <begin position="22"/>
        <end position="186"/>
    </location>
</feature>
<dbReference type="SUPFAM" id="SSF52833">
    <property type="entry name" value="Thioredoxin-like"/>
    <property type="match status" value="1"/>
</dbReference>
<name>A0A329QH95_9ACTN</name>
<proteinExistence type="predicted"/>
<organism evidence="3 4">
    <name type="scientific">Phytoactinopolyspora halophila</name>
    <dbReference type="NCBI Taxonomy" id="1981511"/>
    <lineage>
        <taxon>Bacteria</taxon>
        <taxon>Bacillati</taxon>
        <taxon>Actinomycetota</taxon>
        <taxon>Actinomycetes</taxon>
        <taxon>Jiangellales</taxon>
        <taxon>Jiangellaceae</taxon>
        <taxon>Phytoactinopolyspora</taxon>
    </lineage>
</organism>
<dbReference type="InterPro" id="IPR017937">
    <property type="entry name" value="Thioredoxin_CS"/>
</dbReference>
<evidence type="ECO:0000313" key="4">
    <source>
        <dbReference type="Proteomes" id="UP000250462"/>
    </source>
</evidence>
<protein>
    <recommendedName>
        <fullName evidence="2">Thioredoxin domain-containing protein</fullName>
    </recommendedName>
</protein>
<dbReference type="InterPro" id="IPR013766">
    <property type="entry name" value="Thioredoxin_domain"/>
</dbReference>
<evidence type="ECO:0000256" key="1">
    <source>
        <dbReference type="SAM" id="SignalP"/>
    </source>
</evidence>
<reference evidence="3 4" key="1">
    <citation type="submission" date="2018-06" db="EMBL/GenBank/DDBJ databases">
        <title>Phytoactinopolyspora halophila sp. nov., a novel halophilic actinomycete isolated from a saline soil in China.</title>
        <authorList>
            <person name="Tang S.-K."/>
        </authorList>
    </citation>
    <scope>NUCLEOTIDE SEQUENCE [LARGE SCALE GENOMIC DNA]</scope>
    <source>
        <strain evidence="3 4">YIM 96934</strain>
    </source>
</reference>
<dbReference type="Pfam" id="PF00578">
    <property type="entry name" value="AhpC-TSA"/>
    <property type="match status" value="1"/>
</dbReference>
<dbReference type="InterPro" id="IPR050553">
    <property type="entry name" value="Thioredoxin_ResA/DsbE_sf"/>
</dbReference>
<dbReference type="PROSITE" id="PS00194">
    <property type="entry name" value="THIOREDOXIN_1"/>
    <property type="match status" value="1"/>
</dbReference>
<gene>
    <name evidence="3" type="ORF">DPM12_15970</name>
</gene>
<evidence type="ECO:0000313" key="3">
    <source>
        <dbReference type="EMBL" id="RAW11576.1"/>
    </source>
</evidence>
<accession>A0A329QH95</accession>
<feature type="domain" description="Thioredoxin" evidence="2">
    <location>
        <begin position="43"/>
        <end position="181"/>
    </location>
</feature>
<dbReference type="GO" id="GO:0016491">
    <property type="term" value="F:oxidoreductase activity"/>
    <property type="evidence" value="ECO:0007669"/>
    <property type="project" value="InterPro"/>
</dbReference>
<dbReference type="PANTHER" id="PTHR42852:SF17">
    <property type="entry name" value="THIOREDOXIN-LIKE PROTEIN HI_1115"/>
    <property type="match status" value="1"/>
</dbReference>
<keyword evidence="4" id="KW-1185">Reference proteome</keyword>
<dbReference type="Gene3D" id="3.40.30.10">
    <property type="entry name" value="Glutaredoxin"/>
    <property type="match status" value="1"/>
</dbReference>